<evidence type="ECO:0000256" key="7">
    <source>
        <dbReference type="ARBA" id="ARBA00023237"/>
    </source>
</evidence>
<accession>A0A4Q7N013</accession>
<gene>
    <name evidence="10" type="ORF">EV199_0751</name>
</gene>
<evidence type="ECO:0000256" key="5">
    <source>
        <dbReference type="ARBA" id="ARBA00022692"/>
    </source>
</evidence>
<evidence type="ECO:0000256" key="8">
    <source>
        <dbReference type="SAM" id="Coils"/>
    </source>
</evidence>
<keyword evidence="9" id="KW-0732">Signal</keyword>
<evidence type="ECO:0000313" key="10">
    <source>
        <dbReference type="EMBL" id="RZS74900.1"/>
    </source>
</evidence>
<dbReference type="GO" id="GO:1990281">
    <property type="term" value="C:efflux pump complex"/>
    <property type="evidence" value="ECO:0007669"/>
    <property type="project" value="TreeGrafter"/>
</dbReference>
<keyword evidence="8" id="KW-0175">Coiled coil</keyword>
<dbReference type="GO" id="GO:0015288">
    <property type="term" value="F:porin activity"/>
    <property type="evidence" value="ECO:0007669"/>
    <property type="project" value="TreeGrafter"/>
</dbReference>
<dbReference type="InterPro" id="IPR051906">
    <property type="entry name" value="TolC-like"/>
</dbReference>
<keyword evidence="7" id="KW-0998">Cell outer membrane</keyword>
<dbReference type="GO" id="GO:0009279">
    <property type="term" value="C:cell outer membrane"/>
    <property type="evidence" value="ECO:0007669"/>
    <property type="project" value="UniProtKB-SubCell"/>
</dbReference>
<keyword evidence="3" id="KW-0813">Transport</keyword>
<feature type="chain" id="PRO_5020733465" evidence="9">
    <location>
        <begin position="28"/>
        <end position="460"/>
    </location>
</feature>
<dbReference type="AlphaFoldDB" id="A0A4Q7N013"/>
<dbReference type="Proteomes" id="UP000293874">
    <property type="component" value="Unassembled WGS sequence"/>
</dbReference>
<dbReference type="EMBL" id="SGXA01000001">
    <property type="protein sequence ID" value="RZS74900.1"/>
    <property type="molecule type" value="Genomic_DNA"/>
</dbReference>
<evidence type="ECO:0000313" key="11">
    <source>
        <dbReference type="Proteomes" id="UP000293874"/>
    </source>
</evidence>
<dbReference type="PANTHER" id="PTHR30026">
    <property type="entry name" value="OUTER MEMBRANE PROTEIN TOLC"/>
    <property type="match status" value="1"/>
</dbReference>
<proteinExistence type="inferred from homology"/>
<evidence type="ECO:0000256" key="4">
    <source>
        <dbReference type="ARBA" id="ARBA00022452"/>
    </source>
</evidence>
<protein>
    <submittedName>
        <fullName evidence="10">Outer membrane protein TolC</fullName>
    </submittedName>
</protein>
<comment type="similarity">
    <text evidence="2">Belongs to the outer membrane factor (OMF) (TC 1.B.17) family.</text>
</comment>
<name>A0A4Q7N013_9BACT</name>
<dbReference type="Gene3D" id="1.20.1600.10">
    <property type="entry name" value="Outer membrane efflux proteins (OEP)"/>
    <property type="match status" value="1"/>
</dbReference>
<evidence type="ECO:0000256" key="6">
    <source>
        <dbReference type="ARBA" id="ARBA00023136"/>
    </source>
</evidence>
<organism evidence="10 11">
    <name type="scientific">Pseudobacter ginsenosidimutans</name>
    <dbReference type="NCBI Taxonomy" id="661488"/>
    <lineage>
        <taxon>Bacteria</taxon>
        <taxon>Pseudomonadati</taxon>
        <taxon>Bacteroidota</taxon>
        <taxon>Chitinophagia</taxon>
        <taxon>Chitinophagales</taxon>
        <taxon>Chitinophagaceae</taxon>
        <taxon>Pseudobacter</taxon>
    </lineage>
</organism>
<dbReference type="RefSeq" id="WP_207234182.1">
    <property type="nucleotide sequence ID" value="NZ_CP042431.1"/>
</dbReference>
<feature type="signal peptide" evidence="9">
    <location>
        <begin position="1"/>
        <end position="27"/>
    </location>
</feature>
<dbReference type="InterPro" id="IPR003423">
    <property type="entry name" value="OMP_efflux"/>
</dbReference>
<comment type="caution">
    <text evidence="10">The sequence shown here is derived from an EMBL/GenBank/DDBJ whole genome shotgun (WGS) entry which is preliminary data.</text>
</comment>
<keyword evidence="6" id="KW-0472">Membrane</keyword>
<evidence type="ECO:0000256" key="3">
    <source>
        <dbReference type="ARBA" id="ARBA00022448"/>
    </source>
</evidence>
<dbReference type="SUPFAM" id="SSF56954">
    <property type="entry name" value="Outer membrane efflux proteins (OEP)"/>
    <property type="match status" value="1"/>
</dbReference>
<evidence type="ECO:0000256" key="9">
    <source>
        <dbReference type="SAM" id="SignalP"/>
    </source>
</evidence>
<dbReference type="PANTHER" id="PTHR30026:SF20">
    <property type="entry name" value="OUTER MEMBRANE PROTEIN TOLC"/>
    <property type="match status" value="1"/>
</dbReference>
<keyword evidence="5" id="KW-0812">Transmembrane</keyword>
<keyword evidence="4" id="KW-1134">Transmembrane beta strand</keyword>
<comment type="subcellular location">
    <subcellularLocation>
        <location evidence="1">Cell outer membrane</location>
    </subcellularLocation>
</comment>
<keyword evidence="11" id="KW-1185">Reference proteome</keyword>
<sequence length="460" mass="51192">MKPKMIHFRRAAFVLLLLTGLAPVLQAQTQSQLPSPFTLKNALEFALEHKSNVKKAKLDEENSGHQIAEVRSRALPTVTGSGSLSYNPILQLSAVPGELAGQPGTTLLIPFGQKWSSSAAISLQQNLFDQSVFTGLKAAKTTQEYYKILSTLTDEQTIEQVASNYYQVLVQRQKLVVIDSNIATTTRVKEVIEGQYKNGLAKKIDLDRTRVNISNLQAQRQQILNAVQIQENTLKFYMGMNIATPIDIPAAAFDNIEPSFQLAASNPDVTKLTDYQLLKKQEVLLNFQKDAVKAEYYPTLSLNGNYGYQGLGNKFPIGTGKPAVNWFDYASIGLNLKIPIFNGFATRSRVRQADVDIRKVQEDLKNTELSLNLAFENARTQISNSIITLNNQKENVELAREVYDNTRNNYNQGLAPLTDLLDAENSLTTAQNNYSSALLDYRLAEIQLIKSQGNLKSLLN</sequence>
<evidence type="ECO:0000256" key="1">
    <source>
        <dbReference type="ARBA" id="ARBA00004442"/>
    </source>
</evidence>
<reference evidence="10 11" key="1">
    <citation type="submission" date="2019-02" db="EMBL/GenBank/DDBJ databases">
        <title>Genomic Encyclopedia of Type Strains, Phase IV (KMG-IV): sequencing the most valuable type-strain genomes for metagenomic binning, comparative biology and taxonomic classification.</title>
        <authorList>
            <person name="Goeker M."/>
        </authorList>
    </citation>
    <scope>NUCLEOTIDE SEQUENCE [LARGE SCALE GENOMIC DNA]</scope>
    <source>
        <strain evidence="10 11">DSM 18116</strain>
    </source>
</reference>
<dbReference type="GO" id="GO:0015562">
    <property type="term" value="F:efflux transmembrane transporter activity"/>
    <property type="evidence" value="ECO:0007669"/>
    <property type="project" value="InterPro"/>
</dbReference>
<dbReference type="Pfam" id="PF02321">
    <property type="entry name" value="OEP"/>
    <property type="match status" value="2"/>
</dbReference>
<feature type="coiled-coil region" evidence="8">
    <location>
        <begin position="206"/>
        <end position="233"/>
    </location>
</feature>
<evidence type="ECO:0000256" key="2">
    <source>
        <dbReference type="ARBA" id="ARBA00007613"/>
    </source>
</evidence>